<comment type="function">
    <text evidence="2">One of several proteins that assist in the late maturation steps of the functional core of the 30S ribosomal subunit. Associates with free 30S ribosomal subunits (but not with 30S subunits that are part of 70S ribosomes or polysomes). Required for efficient processing of 16S rRNA. May interact with the 5'-terminal helix region of 16S rRNA.</text>
</comment>
<evidence type="ECO:0000256" key="2">
    <source>
        <dbReference type="HAMAP-Rule" id="MF_00003"/>
    </source>
</evidence>
<dbReference type="RefSeq" id="WP_002691551.1">
    <property type="nucleotide sequence ID" value="NZ_JH600070.1"/>
</dbReference>
<proteinExistence type="inferred from homology"/>
<dbReference type="PANTHER" id="PTHR33515:SF1">
    <property type="entry name" value="RIBOSOME-BINDING FACTOR A, CHLOROPLASTIC-RELATED"/>
    <property type="match status" value="1"/>
</dbReference>
<dbReference type="GO" id="GO:0043024">
    <property type="term" value="F:ribosomal small subunit binding"/>
    <property type="evidence" value="ECO:0007669"/>
    <property type="project" value="TreeGrafter"/>
</dbReference>
<keyword evidence="1 2" id="KW-0690">Ribosome biogenesis</keyword>
<dbReference type="InterPro" id="IPR015946">
    <property type="entry name" value="KH_dom-like_a/b"/>
</dbReference>
<dbReference type="eggNOG" id="COG0858">
    <property type="taxonomic scope" value="Bacteria"/>
</dbReference>
<feature type="region of interest" description="Disordered" evidence="3">
    <location>
        <begin position="117"/>
        <end position="137"/>
    </location>
</feature>
<reference evidence="4 5" key="1">
    <citation type="submission" date="2011-11" db="EMBL/GenBank/DDBJ databases">
        <title>Improved High-Quality Draft sequence of Beggiatoa alba B18lD.</title>
        <authorList>
            <consortium name="US DOE Joint Genome Institute"/>
            <person name="Lucas S."/>
            <person name="Han J."/>
            <person name="Lapidus A."/>
            <person name="Cheng J.-F."/>
            <person name="Goodwin L."/>
            <person name="Pitluck S."/>
            <person name="Peters L."/>
            <person name="Mikhailova N."/>
            <person name="Held B."/>
            <person name="Detter J.C."/>
            <person name="Han C."/>
            <person name="Tapia R."/>
            <person name="Land M."/>
            <person name="Hauser L."/>
            <person name="Kyrpides N."/>
            <person name="Ivanova N."/>
            <person name="Pagani I."/>
            <person name="Samuel K."/>
            <person name="Teske A."/>
            <person name="Mueller J."/>
            <person name="Woyke T."/>
        </authorList>
    </citation>
    <scope>NUCLEOTIDE SEQUENCE [LARGE SCALE GENOMIC DNA]</scope>
    <source>
        <strain evidence="4 5">B18LD</strain>
    </source>
</reference>
<comment type="subunit">
    <text evidence="2">Monomer. Binds 30S ribosomal subunits, but not 50S ribosomal subunits or 70S ribosomes.</text>
</comment>
<dbReference type="HOGENOM" id="CLU_089475_5_0_6"/>
<evidence type="ECO:0000256" key="3">
    <source>
        <dbReference type="SAM" id="MobiDB-lite"/>
    </source>
</evidence>
<dbReference type="OrthoDB" id="307788at2"/>
<accession>I3CJY8</accession>
<dbReference type="GO" id="GO:0005829">
    <property type="term" value="C:cytosol"/>
    <property type="evidence" value="ECO:0007669"/>
    <property type="project" value="TreeGrafter"/>
</dbReference>
<protein>
    <recommendedName>
        <fullName evidence="2">Ribosome-binding factor A</fullName>
    </recommendedName>
</protein>
<evidence type="ECO:0000313" key="4">
    <source>
        <dbReference type="EMBL" id="EIJ43931.1"/>
    </source>
</evidence>
<gene>
    <name evidence="2" type="primary">rbfA</name>
    <name evidence="4" type="ORF">BegalDRAFT_3106</name>
</gene>
<sequence length="137" mass="15268">MPKEYKRTQRVGEMIQRDLADIIRRDINDSSLGMITIASVDVSPDLKYAKVYISLLANKREPAEVVALLNQAAGSLRHELAQRLTIRVTPRLHFIHDGTVEYALQLSHLIDSVVPSPLADGETDADNANNPSNDKHE</sequence>
<evidence type="ECO:0000313" key="5">
    <source>
        <dbReference type="Proteomes" id="UP000005744"/>
    </source>
</evidence>
<dbReference type="SUPFAM" id="SSF89919">
    <property type="entry name" value="Ribosome-binding factor A, RbfA"/>
    <property type="match status" value="1"/>
</dbReference>
<dbReference type="AlphaFoldDB" id="I3CJY8"/>
<keyword evidence="2" id="KW-0963">Cytoplasm</keyword>
<dbReference type="InterPro" id="IPR020053">
    <property type="entry name" value="Ribosome-bd_factorA_CS"/>
</dbReference>
<dbReference type="EMBL" id="JH600070">
    <property type="protein sequence ID" value="EIJ43931.1"/>
    <property type="molecule type" value="Genomic_DNA"/>
</dbReference>
<dbReference type="GO" id="GO:0030490">
    <property type="term" value="P:maturation of SSU-rRNA"/>
    <property type="evidence" value="ECO:0007669"/>
    <property type="project" value="UniProtKB-UniRule"/>
</dbReference>
<dbReference type="InterPro" id="IPR000238">
    <property type="entry name" value="RbfA"/>
</dbReference>
<dbReference type="PANTHER" id="PTHR33515">
    <property type="entry name" value="RIBOSOME-BINDING FACTOR A, CHLOROPLASTIC-RELATED"/>
    <property type="match status" value="1"/>
</dbReference>
<keyword evidence="5" id="KW-1185">Reference proteome</keyword>
<dbReference type="Pfam" id="PF02033">
    <property type="entry name" value="RBFA"/>
    <property type="match status" value="1"/>
</dbReference>
<dbReference type="Gene3D" id="3.30.300.20">
    <property type="match status" value="1"/>
</dbReference>
<name>I3CJY8_9GAMM</name>
<dbReference type="STRING" id="395493.BegalDRAFT_3106"/>
<dbReference type="InterPro" id="IPR023799">
    <property type="entry name" value="RbfA_dom_sf"/>
</dbReference>
<comment type="subcellular location">
    <subcellularLocation>
        <location evidence="2">Cytoplasm</location>
    </subcellularLocation>
</comment>
<dbReference type="PROSITE" id="PS01319">
    <property type="entry name" value="RBFA"/>
    <property type="match status" value="1"/>
</dbReference>
<feature type="compositionally biased region" description="Polar residues" evidence="3">
    <location>
        <begin position="126"/>
        <end position="137"/>
    </location>
</feature>
<dbReference type="HAMAP" id="MF_00003">
    <property type="entry name" value="RbfA"/>
    <property type="match status" value="1"/>
</dbReference>
<comment type="similarity">
    <text evidence="2">Belongs to the RbfA family.</text>
</comment>
<organism evidence="4 5">
    <name type="scientific">Beggiatoa alba B18LD</name>
    <dbReference type="NCBI Taxonomy" id="395493"/>
    <lineage>
        <taxon>Bacteria</taxon>
        <taxon>Pseudomonadati</taxon>
        <taxon>Pseudomonadota</taxon>
        <taxon>Gammaproteobacteria</taxon>
        <taxon>Thiotrichales</taxon>
        <taxon>Thiotrichaceae</taxon>
        <taxon>Beggiatoa</taxon>
    </lineage>
</organism>
<dbReference type="NCBIfam" id="TIGR00082">
    <property type="entry name" value="rbfA"/>
    <property type="match status" value="1"/>
</dbReference>
<evidence type="ECO:0000256" key="1">
    <source>
        <dbReference type="ARBA" id="ARBA00022517"/>
    </source>
</evidence>
<dbReference type="Proteomes" id="UP000005744">
    <property type="component" value="Unassembled WGS sequence"/>
</dbReference>